<dbReference type="InterPro" id="IPR010482">
    <property type="entry name" value="TECPR1-like_DysF"/>
</dbReference>
<dbReference type="EMBL" id="JBBWWQ010000016">
    <property type="protein sequence ID" value="KAK8926397.1"/>
    <property type="molecule type" value="Genomic_DNA"/>
</dbReference>
<dbReference type="GO" id="GO:0006869">
    <property type="term" value="P:lipid transport"/>
    <property type="evidence" value="ECO:0007669"/>
    <property type="project" value="UniProtKB-KW"/>
</dbReference>
<dbReference type="Gene3D" id="2.30.29.30">
    <property type="entry name" value="Pleckstrin-homology domain (PH domain)/Phosphotyrosine-binding domain (PTB)"/>
    <property type="match status" value="1"/>
</dbReference>
<accession>A0AAP0B436</accession>
<dbReference type="Pfam" id="PF06398">
    <property type="entry name" value="Pex24p"/>
    <property type="match status" value="1"/>
</dbReference>
<name>A0AAP0B436_9ASPA</name>
<dbReference type="InterPro" id="IPR026854">
    <property type="entry name" value="VPS13_N"/>
</dbReference>
<dbReference type="Pfam" id="PF00169">
    <property type="entry name" value="PH"/>
    <property type="match status" value="1"/>
</dbReference>
<sequence length="4316" mass="485667">MLEDQFAFLLQKYLGNYVRGLNKEALKISVWKGDVELTNMQLKPEALNALKLPVKVKAGFLGSVRLKVPWSKLGQEPVLVYLDRIFLLAEPATQIEGFSEDAIQEAKKTRLKELEMKLLEQQQHLKSEMNTSWLGSLISTIIGNLKLSITNIHVRYEDMESNPGHPFAAGLTLSRLSAVTIDDSGNETFATGGALEHIQKSVQLDRLAFYFDSDVSPWHIEKSWADLIPSEWNQIFELGVINDQSFNYFPKEHGYILQPVSGKAKYTKLRIDECRNTGQALQQAVINLDDVTLCLSKDGYRDILKLGDNFAAFNQRLKYAHYRPQVSVKSDPKAWWRYAYKVVTDESKKASGKLSWEQVLHYARKRKRYVSLYASLLKSDLTRLIVDDNEEIDKLDRELDIGVILQWRMLAHKFVEHSLESDVYQNKKVKQSWWSFGWTSSGKGDNGPKGFTGEDWERLNKVIGYKDDSNENLATNQEMNLPHLFLEIHMKHNASKLIADGHECLADLSCEGLACSIKTYSEMKVFDFKLESYRLLSPNGLLAESAYVTDSFIGVFTYKPFNAEIDWSFVAKASPCYMTYLKDSIDEIISFFKSNTTVTQNLALETAAAVQMTIDGVRRTAQQQVTQALRERSRFLIDLDISAPKITIPTNFYPDDHYATKLLLDLGNLILCTEDYWNSDSSEENAMYFQFSLILNDVSAFMIDGDYHWKENPIDVSACQAKFCNFFPVLDKCGIALKFQQIHSENPLYPSMRAAVRLPSLGFHFSPARYHRLLQIAKLFQDEGGSTDVPQPWNQADFEGWLSVLTWKGVGNREAVWQPRYLCLVGPFLYILENPESKSYKQYIGLRGKQVHEVPKELFRDLENVLAVYDTAQSNLKVEDVSTLVLFCDSNESRKSWQNRIQGAIYRVSGAASITGFSEISSTADVDGPKSSDSKFFSDVWNIEKLFVTGVLDELTVCFNCSYESDLTFEKVLLGKENQLFEFRALGGQVELSIKEDIIYVGTLLKSLEILDQYQFTGTLPRYLARSFIKNTNDAILDYGQLNKADSEDKFFEASDELDDVITARASSLSLRSSMKPPCFSRIPCLLPDADITSKHSSLEITDTMDSFVKAQIVIYSQDSPHYHNLDNRVAVTLATLSFFCHRPTILAILGFVNSVNISEEGHSPTRNGSESPKALGSTSKLDSVVLASSITQEPLAKGFPGKGKARIIFYLSLNMATAQIFLMNEDGISLATLSQSNLLADIKVFSSSFSIKAALGNLKISDDTLPGSHSYFWMCDMRNPGGRSFVELDFSSYDEGDEDYSGFDYSLTGQLSEVRVVYLNRFVQEVLSYFMGLVPRDSENFVKLKDYATNSEKRVPTSEIAGSPAIKLDLSLTRPIILMPRNTDSDDYLKLDALHITVQNRFQWLGGDKNDMNAVHLDIMTIMVEDINLTVGTGITCGESIIQDVSGLSVIIQRSLRDLSHQIPVTEATIQIEILKAALSNKEYEIITECASSNISETPSIVPPLERAIRISEKYVENPVSTIPTVMVSEPVESERWITIKVSVFLNFVELSLHSGTMRDSPLASVQARGAWLLYKSNSFNEGFLFATIKDFLVIDAREGIKDEFRLAIGKSWSADSTLFDVDGDDFSKSTNYVEKNNGDDFGDKPIPPMLILDATTRDSSTNISLCVQRPKLLVALDFLLAIAEFFVPSLHSMLSNVEESAPLPLAIILDQQIFAQPSSVFSLSPQKPLIVDDEKFEIFIYDGKGGKLYLKDRDGRNISDITSEIIIHVGNQKRLQFKNVTIANGHCLDSCVFLGSNSSYSVSEEDSVFLEVEQEVLSLDTQEDRKEAVVTPSTAAGSTEFVIELQAIGPELTFYNSSEEVGRSLSPARKAIHANLDSFCRVVVKGVSFEMNGNVIGLKMESNGIRILEPFDLSLNFSNTSGKTNIHLAVSDIFMNFSFSILRLFLAVQEDILSFLRMTSRKSVMCSQFDRVGTIRSKENDQIYTFWRPRAPSGFAVLGDCLTPLSEPPSKGVLAVNTSFAKVKRPVSYRFICSFSSEDTGGSSHDLLATVPNQDDNSENDSCSIWFPVAPKGYVAVGCVVSQGSGQPSLSAALCILSSLVSPCALKDCIAFQMADIAFWRVENSLGSFLPTNPTDMSVDGRPYDLRHMFFWRSDKPKNSLKNSPAQNNGQTSALRPAHERPVLTSGRLFEIVTRFKLIWWNQGTNIEKKLSIWRPVVPSGMVFLGDLAVQGYEPPNSAIVLHGTDDETFLKRPQNFQPVGHIKKHRGNDGLYFWLPLAPPGFVSLGCFATKGSPKSDDLSSLRCIRSDMVTGDQFFEENIWDTSVSTEPFSLWRVGSEVGTFIVRKGFKKPPKRFALKLAIPNVSSGSDDTVIDAEIKTFSVAVFDDYGGLMVPLFNVSLNSIGFNLHGRPDYMNSTMSFSLAARSFNDKYDSWEPLIEPMDGFLRYQYDQSTAGPATQVRMASTKDLNLNLSVSNANMIFQAYASWNNLSLVDESCVKNKVIPSKYDEGSVIDIHRRRNYFIIPQNKLGQDIYIRVAETMGLSNIIKMPSGGKRRVKVPVSNNMLDSHLKGGTKRVSQSMLTVIISEAEFPAKEGMASAQYTVAVRLFLVHPAASSMQQQSARTCGSIPDPSSVAKSVVKWNEILFFKVDIVDNYMMEFIVIDMGRGEPVGIYSSPLKHIASELHPSSSSQNSSYDLTWRDLSSAEGMDFHDAVHASMEVHGRIKCDVLLSIEDEVNKDNSDQNYGRRTGLIQISPTIEGPWTTVRLNYASPAACWRLGNEVVASEVLVKDGNRYVSIRSLVSVTNNTNFFFDLRVNSKCPEKLDFTCENEASDDNRIQTDEFFEIDKYSLSDGWVSCSQRLPTSNPSAIRSMDDEHQEGPSTHLPDGWEWVDEWQVDSSVEAPDGWVYAADIEHLKWPESSDHSNAFNYARQRRWIRHRKYTLHSTDNEIPIGLLEPGHTIPLPLFCLVSPGLSCVLQLRPKVADEPKEYSWSSVVEKHELKKDFDRSDVSEICVSSLIEADELLYCSEINEVSSDECHGLWFCLSIQATQIGKDIHSDPIHDWKLTISSPLSITNFLPLSTEFSVSGTWGPESTTRSQGTLIPGKSVKIYNADLREQVYLSLFPQGGWDPIHEPIPISNQSKISSRMMSLRNSYSGRIVMVIIEQNFVKDRLIARTIRIYVPYWIASARCPALTYYFISNSPKREKRLFSMLSRSNKKTQKVLWQINDEEMTSGYTIASALNFKYMGICVSLDKTDEEQFEAVTDLSPLSDMDGSVDLYAYNSEEKCMRIFISSKPSPYEAVPTKVILVRPFMTFTNRIGREVFIKFNDEDQPKILHASDTRVSFVYCKPDGPEKIQVRLQNTSWCLPLEIVKEDTFTISLRNQHGGRTYLRAEVRGYEEGSRFLLMLRVEPENGPIRIENRMTGRTITICQSGLDDDNWIQLEPLSTLNFSWDDPYGQRCINVSIRNGAYFHKISLEEGNDLTDLMAHGVKLNIEEVGDIKVVRFMDDKRRLPPGSKKTELLEKIEGSSVNKEIQISTSPLELIIELGIVGISLIDHQPRELLYLYLENVFISYSTGYDAGKINRFKLILGKLQLDNQLPLTAMPVILAPEDMPDINHPVFKTTITLSNESSDGIQVYPYFYVRVCDKCWRINIHEPIIWALVDFYNNLRLDSIPGNSNVTQVDPEIRIDLIDVSEIRLKLSLETSPNQRPHGALGMWSPIFSAVGNAFKLQLHLRKVVHRSRFMRKSLILPSIVNRIKRDLIHNPLHLIFSVDVLSMTKSTLASLSKGFAELSTDRQFLQLRSKQVWSRRITGFSDGILQGTEAFAQGVAFGVTGVLTKPVENARQHGFLGLAHGIGRAFLGVVVQPLSGALDFVSLTVDGIGASFSKCLDILNNKAIAQRIRNPRAIHANGIITEYCSSEAVGQMILYLAEASRHLSCTDLFKEPSKYAWSDFYEDHFIVPYHRIVLITNQRVMLLQALSEKLDRKPSKIIWDVPWVEVLALELAKAGHSKPSHLIIHLKYFRKSESFVRVVKCNVDEEEGQEPQAAVLCSCIRRMWKVAQSDVKTLTLKVPSSQRHVHFAWGETEGRDSYKSPKPMIKPRGFPSASSLPDDMRFKRHCVNFRKIWSSEQEFETRCTLFPKQVIDDGTICSIWRPICPDGYFSVGDVAHIGNHEPHVAAIYRESDENISRPVGYDLVWRNCSSEYRSPLSIWLPRPPEGFVAVGCVAVPDFEEPPLDAACCISADLAVGAEFDQMVWTAPDSYPWACYIYLVRSEALQFIALRQPKEESDWRPMTVSDREPPQLSET</sequence>
<dbReference type="InterPro" id="IPR006614">
    <property type="entry name" value="Peroxin/Ferlin"/>
</dbReference>
<dbReference type="GO" id="GO:0045053">
    <property type="term" value="P:protein retention in Golgi apparatus"/>
    <property type="evidence" value="ECO:0007669"/>
    <property type="project" value="TreeGrafter"/>
</dbReference>
<keyword evidence="7" id="KW-1185">Reference proteome</keyword>
<feature type="compositionally biased region" description="Polar residues" evidence="4">
    <location>
        <begin position="2162"/>
        <end position="2176"/>
    </location>
</feature>
<dbReference type="InterPro" id="IPR026847">
    <property type="entry name" value="VPS13"/>
</dbReference>
<dbReference type="InterPro" id="IPR011993">
    <property type="entry name" value="PH-like_dom_sf"/>
</dbReference>
<evidence type="ECO:0000256" key="2">
    <source>
        <dbReference type="ARBA" id="ARBA00022448"/>
    </source>
</evidence>
<dbReference type="SMART" id="SM00233">
    <property type="entry name" value="PH"/>
    <property type="match status" value="1"/>
</dbReference>
<evidence type="ECO:0000256" key="1">
    <source>
        <dbReference type="ARBA" id="ARBA00006545"/>
    </source>
</evidence>
<evidence type="ECO:0000256" key="4">
    <source>
        <dbReference type="SAM" id="MobiDB-lite"/>
    </source>
</evidence>
<dbReference type="Pfam" id="PF25036">
    <property type="entry name" value="VPS13_VAB"/>
    <property type="match status" value="1"/>
</dbReference>
<dbReference type="SMART" id="SM00694">
    <property type="entry name" value="DysFC"/>
    <property type="match status" value="1"/>
</dbReference>
<dbReference type="InterPro" id="IPR009543">
    <property type="entry name" value="VPS13_VAB"/>
</dbReference>
<dbReference type="SUPFAM" id="SSF50729">
    <property type="entry name" value="PH domain-like"/>
    <property type="match status" value="1"/>
</dbReference>
<dbReference type="PANTHER" id="PTHR16166">
    <property type="entry name" value="VACUOLAR PROTEIN SORTING-ASSOCIATED PROTEIN VPS13"/>
    <property type="match status" value="1"/>
</dbReference>
<organism evidence="6 7">
    <name type="scientific">Platanthera zijinensis</name>
    <dbReference type="NCBI Taxonomy" id="2320716"/>
    <lineage>
        <taxon>Eukaryota</taxon>
        <taxon>Viridiplantae</taxon>
        <taxon>Streptophyta</taxon>
        <taxon>Embryophyta</taxon>
        <taxon>Tracheophyta</taxon>
        <taxon>Spermatophyta</taxon>
        <taxon>Magnoliopsida</taxon>
        <taxon>Liliopsida</taxon>
        <taxon>Asparagales</taxon>
        <taxon>Orchidaceae</taxon>
        <taxon>Orchidoideae</taxon>
        <taxon>Orchideae</taxon>
        <taxon>Orchidinae</taxon>
        <taxon>Platanthera</taxon>
    </lineage>
</organism>
<dbReference type="GO" id="GO:0006623">
    <property type="term" value="P:protein targeting to vacuole"/>
    <property type="evidence" value="ECO:0007669"/>
    <property type="project" value="TreeGrafter"/>
</dbReference>
<dbReference type="GO" id="GO:0098588">
    <property type="term" value="C:bounding membrane of organelle"/>
    <property type="evidence" value="ECO:0007669"/>
    <property type="project" value="UniProtKB-ARBA"/>
</dbReference>
<dbReference type="InterPro" id="IPR056748">
    <property type="entry name" value="VPS13-like_C"/>
</dbReference>
<gene>
    <name evidence="6" type="ORF">KSP39_PZI018996</name>
</gene>
<reference evidence="6 7" key="1">
    <citation type="journal article" date="2022" name="Nat. Plants">
        <title>Genomes of leafy and leafless Platanthera orchids illuminate the evolution of mycoheterotrophy.</title>
        <authorList>
            <person name="Li M.H."/>
            <person name="Liu K.W."/>
            <person name="Li Z."/>
            <person name="Lu H.C."/>
            <person name="Ye Q.L."/>
            <person name="Zhang D."/>
            <person name="Wang J.Y."/>
            <person name="Li Y.F."/>
            <person name="Zhong Z.M."/>
            <person name="Liu X."/>
            <person name="Yu X."/>
            <person name="Liu D.K."/>
            <person name="Tu X.D."/>
            <person name="Liu B."/>
            <person name="Hao Y."/>
            <person name="Liao X.Y."/>
            <person name="Jiang Y.T."/>
            <person name="Sun W.H."/>
            <person name="Chen J."/>
            <person name="Chen Y.Q."/>
            <person name="Ai Y."/>
            <person name="Zhai J.W."/>
            <person name="Wu S.S."/>
            <person name="Zhou Z."/>
            <person name="Hsiao Y.Y."/>
            <person name="Wu W.L."/>
            <person name="Chen Y.Y."/>
            <person name="Lin Y.F."/>
            <person name="Hsu J.L."/>
            <person name="Li C.Y."/>
            <person name="Wang Z.W."/>
            <person name="Zhao X."/>
            <person name="Zhong W.Y."/>
            <person name="Ma X.K."/>
            <person name="Ma L."/>
            <person name="Huang J."/>
            <person name="Chen G.Z."/>
            <person name="Huang M.Z."/>
            <person name="Huang L."/>
            <person name="Peng D.H."/>
            <person name="Luo Y.B."/>
            <person name="Zou S.Q."/>
            <person name="Chen S.P."/>
            <person name="Lan S."/>
            <person name="Tsai W.C."/>
            <person name="Van de Peer Y."/>
            <person name="Liu Z.J."/>
        </authorList>
    </citation>
    <scope>NUCLEOTIDE SEQUENCE [LARGE SCALE GENOMIC DNA]</scope>
    <source>
        <strain evidence="6">Lor287</strain>
    </source>
</reference>
<feature type="region of interest" description="Disordered" evidence="4">
    <location>
        <begin position="2159"/>
        <end position="2180"/>
    </location>
</feature>
<evidence type="ECO:0000259" key="5">
    <source>
        <dbReference type="PROSITE" id="PS50003"/>
    </source>
</evidence>
<dbReference type="PANTHER" id="PTHR16166:SF137">
    <property type="entry name" value="PLECKSTRIN HOMOLOGY (PH) DOMAIN-CONTAINING PROTEIN"/>
    <property type="match status" value="1"/>
</dbReference>
<dbReference type="Proteomes" id="UP001418222">
    <property type="component" value="Unassembled WGS sequence"/>
</dbReference>
<dbReference type="Pfam" id="PF06101">
    <property type="entry name" value="Vps62"/>
    <property type="match status" value="3"/>
</dbReference>
<comment type="caution">
    <text evidence="6">The sequence shown here is derived from an EMBL/GenBank/DDBJ whole genome shotgun (WGS) entry which is preliminary data.</text>
</comment>
<evidence type="ECO:0000256" key="3">
    <source>
        <dbReference type="ARBA" id="ARBA00023055"/>
    </source>
</evidence>
<evidence type="ECO:0000313" key="6">
    <source>
        <dbReference type="EMBL" id="KAK8926397.1"/>
    </source>
</evidence>
<evidence type="ECO:0000313" key="7">
    <source>
        <dbReference type="Proteomes" id="UP001418222"/>
    </source>
</evidence>
<dbReference type="InterPro" id="IPR009291">
    <property type="entry name" value="Vps62"/>
</dbReference>
<proteinExistence type="inferred from homology"/>
<comment type="similarity">
    <text evidence="1">Belongs to the VPS13 family.</text>
</comment>
<keyword evidence="3" id="KW-0445">Lipid transport</keyword>
<dbReference type="PROSITE" id="PS50003">
    <property type="entry name" value="PH_DOMAIN"/>
    <property type="match status" value="1"/>
</dbReference>
<protein>
    <recommendedName>
        <fullName evidence="5">PH domain-containing protein</fullName>
    </recommendedName>
</protein>
<dbReference type="Pfam" id="PF12624">
    <property type="entry name" value="VPS13_N"/>
    <property type="match status" value="1"/>
</dbReference>
<keyword evidence="2" id="KW-0813">Transport</keyword>
<feature type="domain" description="PH" evidence="5">
    <location>
        <begin position="795"/>
        <end position="906"/>
    </location>
</feature>
<dbReference type="InterPro" id="IPR001849">
    <property type="entry name" value="PH_domain"/>
</dbReference>
<dbReference type="Pfam" id="PF25037">
    <property type="entry name" value="VPS13_C"/>
    <property type="match status" value="1"/>
</dbReference>
<dbReference type="GO" id="GO:0005737">
    <property type="term" value="C:cytoplasm"/>
    <property type="evidence" value="ECO:0007669"/>
    <property type="project" value="UniProtKB-ARBA"/>
</dbReference>